<evidence type="ECO:0000313" key="2">
    <source>
        <dbReference type="Proteomes" id="UP000231658"/>
    </source>
</evidence>
<organism evidence="1 2">
    <name type="scientific">Candidatus Terasakiella magnetica</name>
    <dbReference type="NCBI Taxonomy" id="1867952"/>
    <lineage>
        <taxon>Bacteria</taxon>
        <taxon>Pseudomonadati</taxon>
        <taxon>Pseudomonadota</taxon>
        <taxon>Alphaproteobacteria</taxon>
        <taxon>Rhodospirillales</taxon>
        <taxon>Terasakiellaceae</taxon>
        <taxon>Terasakiella</taxon>
    </lineage>
</organism>
<dbReference type="AlphaFoldDB" id="A0A1C3RDF0"/>
<protein>
    <recommendedName>
        <fullName evidence="3">ABC transporter substrate-binding protein</fullName>
    </recommendedName>
</protein>
<dbReference type="CDD" id="cd06325">
    <property type="entry name" value="PBP1_ABC_unchar_transporter"/>
    <property type="match status" value="1"/>
</dbReference>
<dbReference type="Gene3D" id="3.40.50.2300">
    <property type="match status" value="2"/>
</dbReference>
<keyword evidence="2" id="KW-1185">Reference proteome</keyword>
<dbReference type="PANTHER" id="PTHR35271">
    <property type="entry name" value="ABC TRANSPORTER, SUBSTRATE-BINDING LIPOPROTEIN-RELATED"/>
    <property type="match status" value="1"/>
</dbReference>
<dbReference type="Proteomes" id="UP000231658">
    <property type="component" value="Unassembled WGS sequence"/>
</dbReference>
<dbReference type="Pfam" id="PF04392">
    <property type="entry name" value="ABC_sub_bind"/>
    <property type="match status" value="1"/>
</dbReference>
<reference evidence="1 2" key="1">
    <citation type="submission" date="2016-07" db="EMBL/GenBank/DDBJ databases">
        <authorList>
            <person name="Lefevre C.T."/>
        </authorList>
    </citation>
    <scope>NUCLEOTIDE SEQUENCE [LARGE SCALE GENOMIC DNA]</scope>
    <source>
        <strain evidence="1">PR1</strain>
    </source>
</reference>
<evidence type="ECO:0000313" key="1">
    <source>
        <dbReference type="EMBL" id="SCA55320.1"/>
    </source>
</evidence>
<accession>A0A1C3RDF0</accession>
<dbReference type="STRING" id="1867952.MTBPR1_10567"/>
<name>A0A1C3RDF0_9PROT</name>
<dbReference type="PANTHER" id="PTHR35271:SF1">
    <property type="entry name" value="ABC TRANSPORTER, SUBSTRATE-BINDING LIPOPROTEIN"/>
    <property type="match status" value="1"/>
</dbReference>
<evidence type="ECO:0008006" key="3">
    <source>
        <dbReference type="Google" id="ProtNLM"/>
    </source>
</evidence>
<gene>
    <name evidence="1" type="ORF">MTBPR1_10567</name>
</gene>
<proteinExistence type="predicted"/>
<dbReference type="InterPro" id="IPR007487">
    <property type="entry name" value="ABC_transpt-TYRBP-like"/>
</dbReference>
<sequence>MITRKFNLMIVAFLVCWSMVGKLYAEDMVKTIYLVTWRGFEEGCEGFKEYLDTRGIKYRLVHKDIARDKSKLPGIVQDIKSTKPDLVVTWGTSVSVGVLGTYDNADSSNHITEIASVFMFPTNPQRSKLVKDYSTPRRNVTGVRYVLTEQQQLTAALASLSFKKMGIIENRDEINVVNSINSMRQAGKASGVDILVEAIAKTTEKDETLSTLKIALKKLKASGAELIYFPPSSLLNSYSQEFTSMAVELGLPIFSSGQNPVREGKAAIGVGVPYRQTGKRAAVLAEKILAGSKPEDLSIDAPEEFGVVVNMSVVNELGLKVSPDILSVAEIVQN</sequence>
<dbReference type="EMBL" id="FLYE01000001">
    <property type="protein sequence ID" value="SCA55320.1"/>
    <property type="molecule type" value="Genomic_DNA"/>
</dbReference>